<keyword evidence="2" id="KW-1185">Reference proteome</keyword>
<dbReference type="RefSeq" id="WP_377554892.1">
    <property type="nucleotide sequence ID" value="NZ_JBHUHQ010000002.1"/>
</dbReference>
<gene>
    <name evidence="1" type="ORF">ACFSJF_01990</name>
</gene>
<protein>
    <submittedName>
        <fullName evidence="1">Uncharacterized protein</fullName>
    </submittedName>
</protein>
<dbReference type="EMBL" id="JBHUHQ010000002">
    <property type="protein sequence ID" value="MFD2043081.1"/>
    <property type="molecule type" value="Genomic_DNA"/>
</dbReference>
<proteinExistence type="predicted"/>
<dbReference type="Proteomes" id="UP001597383">
    <property type="component" value="Unassembled WGS sequence"/>
</dbReference>
<organism evidence="1 2">
    <name type="scientific">Ornithinibacillus salinisoli</name>
    <dbReference type="NCBI Taxonomy" id="1848459"/>
    <lineage>
        <taxon>Bacteria</taxon>
        <taxon>Bacillati</taxon>
        <taxon>Bacillota</taxon>
        <taxon>Bacilli</taxon>
        <taxon>Bacillales</taxon>
        <taxon>Bacillaceae</taxon>
        <taxon>Ornithinibacillus</taxon>
    </lineage>
</organism>
<evidence type="ECO:0000313" key="1">
    <source>
        <dbReference type="EMBL" id="MFD2043081.1"/>
    </source>
</evidence>
<name>A0ABW4VWF9_9BACI</name>
<evidence type="ECO:0000313" key="2">
    <source>
        <dbReference type="Proteomes" id="UP001597383"/>
    </source>
</evidence>
<comment type="caution">
    <text evidence="1">The sequence shown here is derived from an EMBL/GenBank/DDBJ whole genome shotgun (WGS) entry which is preliminary data.</text>
</comment>
<accession>A0ABW4VWF9</accession>
<sequence>MENGKIINFPPKKLHLPDVNETVNQFKDERIAALEEWDKVVYEVFKEKSGINKK</sequence>
<reference evidence="2" key="1">
    <citation type="journal article" date="2019" name="Int. J. Syst. Evol. Microbiol.">
        <title>The Global Catalogue of Microorganisms (GCM) 10K type strain sequencing project: providing services to taxonomists for standard genome sequencing and annotation.</title>
        <authorList>
            <consortium name="The Broad Institute Genomics Platform"/>
            <consortium name="The Broad Institute Genome Sequencing Center for Infectious Disease"/>
            <person name="Wu L."/>
            <person name="Ma J."/>
        </authorList>
    </citation>
    <scope>NUCLEOTIDE SEQUENCE [LARGE SCALE GENOMIC DNA]</scope>
    <source>
        <strain evidence="2">R28</strain>
    </source>
</reference>